<dbReference type="STRING" id="1507870.A0A1V8TH36"/>
<gene>
    <name evidence="1" type="ORF">B0A48_03866</name>
</gene>
<dbReference type="AlphaFoldDB" id="A0A1V8TH36"/>
<protein>
    <submittedName>
        <fullName evidence="1">Uncharacterized protein</fullName>
    </submittedName>
</protein>
<sequence>MDLIDRKVTRSSNPKTLIHLGQALRGLTAELHNESADLSLVFFTVGLLACHDLDSESMEAMYSTQPLQFVPLVQSPQNLQVFLQMGYNPAHAQAKHRLIHQLGGLDKLSIPGLGAVAAYLEMCNASKLYQCPRYENFWHTERFVDVMRGIPGVQGPHTTSAAAGRGFFLHAQPGLTAPILSILVQFSAVNEWLKHESVTETGTVLESTQRVLRLRNKLQYQLLSLPTWSDLDSEKQKASTRHVYDCVRLAAVIYSNAVLLALPHHTGWHTALAHRLRDLIDLNDWRNDMTMYPVLLWVLTVGGIAAYRSEDRTFYEETLSELLQIMDSPSWKAVERSLEGFLWSREACKHGAAMLWQSL</sequence>
<accession>A0A1V8TH36</accession>
<reference evidence="2" key="1">
    <citation type="submission" date="2017-03" db="EMBL/GenBank/DDBJ databases">
        <title>Genomes of endolithic fungi from Antarctica.</title>
        <authorList>
            <person name="Coleine C."/>
            <person name="Masonjones S."/>
            <person name="Stajich J.E."/>
        </authorList>
    </citation>
    <scope>NUCLEOTIDE SEQUENCE [LARGE SCALE GENOMIC DNA]</scope>
    <source>
        <strain evidence="2">CCFEE 5527</strain>
    </source>
</reference>
<dbReference type="Pfam" id="PF11951">
    <property type="entry name" value="Fungal_trans_2"/>
    <property type="match status" value="1"/>
</dbReference>
<dbReference type="InParanoid" id="A0A1V8TH36"/>
<dbReference type="OrthoDB" id="3469466at2759"/>
<dbReference type="InterPro" id="IPR021858">
    <property type="entry name" value="Fun_TF"/>
</dbReference>
<dbReference type="Proteomes" id="UP000192596">
    <property type="component" value="Unassembled WGS sequence"/>
</dbReference>
<keyword evidence="2" id="KW-1185">Reference proteome</keyword>
<evidence type="ECO:0000313" key="1">
    <source>
        <dbReference type="EMBL" id="OQO10568.1"/>
    </source>
</evidence>
<evidence type="ECO:0000313" key="2">
    <source>
        <dbReference type="Proteomes" id="UP000192596"/>
    </source>
</evidence>
<comment type="caution">
    <text evidence="1">The sequence shown here is derived from an EMBL/GenBank/DDBJ whole genome shotgun (WGS) entry which is preliminary data.</text>
</comment>
<name>A0A1V8TH36_9PEZI</name>
<proteinExistence type="predicted"/>
<dbReference type="PANTHER" id="PTHR37540:SF10">
    <property type="entry name" value="SIGMA-70 REGION 2 FAMILY PROTEIN"/>
    <property type="match status" value="1"/>
</dbReference>
<dbReference type="EMBL" id="NAJO01000008">
    <property type="protein sequence ID" value="OQO10568.1"/>
    <property type="molecule type" value="Genomic_DNA"/>
</dbReference>
<dbReference type="PANTHER" id="PTHR37540">
    <property type="entry name" value="TRANSCRIPTION FACTOR (ACR-2), PUTATIVE-RELATED-RELATED"/>
    <property type="match status" value="1"/>
</dbReference>
<organism evidence="1 2">
    <name type="scientific">Cryoendolithus antarcticus</name>
    <dbReference type="NCBI Taxonomy" id="1507870"/>
    <lineage>
        <taxon>Eukaryota</taxon>
        <taxon>Fungi</taxon>
        <taxon>Dikarya</taxon>
        <taxon>Ascomycota</taxon>
        <taxon>Pezizomycotina</taxon>
        <taxon>Dothideomycetes</taxon>
        <taxon>Dothideomycetidae</taxon>
        <taxon>Cladosporiales</taxon>
        <taxon>Cladosporiaceae</taxon>
        <taxon>Cryoendolithus</taxon>
    </lineage>
</organism>